<dbReference type="Proteomes" id="UP000824161">
    <property type="component" value="Unassembled WGS sequence"/>
</dbReference>
<comment type="caution">
    <text evidence="2">The sequence shown here is derived from an EMBL/GenBank/DDBJ whole genome shotgun (WGS) entry which is preliminary data.</text>
</comment>
<evidence type="ECO:0000313" key="3">
    <source>
        <dbReference type="Proteomes" id="UP000824161"/>
    </source>
</evidence>
<dbReference type="AlphaFoldDB" id="A0A9D1H9L7"/>
<gene>
    <name evidence="2" type="ORF">IAC44_04875</name>
</gene>
<dbReference type="EMBL" id="DVLY01000114">
    <property type="protein sequence ID" value="HIT98155.1"/>
    <property type="molecule type" value="Genomic_DNA"/>
</dbReference>
<evidence type="ECO:0000313" key="2">
    <source>
        <dbReference type="EMBL" id="HIT98155.1"/>
    </source>
</evidence>
<evidence type="ECO:0008006" key="4">
    <source>
        <dbReference type="Google" id="ProtNLM"/>
    </source>
</evidence>
<proteinExistence type="predicted"/>
<feature type="region of interest" description="Disordered" evidence="1">
    <location>
        <begin position="28"/>
        <end position="49"/>
    </location>
</feature>
<evidence type="ECO:0000256" key="1">
    <source>
        <dbReference type="SAM" id="MobiDB-lite"/>
    </source>
</evidence>
<name>A0A9D1H9L7_9FLAO</name>
<reference evidence="2" key="1">
    <citation type="submission" date="2020-10" db="EMBL/GenBank/DDBJ databases">
        <authorList>
            <person name="Gilroy R."/>
        </authorList>
    </citation>
    <scope>NUCLEOTIDE SEQUENCE</scope>
    <source>
        <strain evidence="2">1383</strain>
    </source>
</reference>
<organism evidence="2 3">
    <name type="scientific">Candidatus Merdimorpha stercoravium</name>
    <dbReference type="NCBI Taxonomy" id="2840863"/>
    <lineage>
        <taxon>Bacteria</taxon>
        <taxon>Pseudomonadati</taxon>
        <taxon>Bacteroidota</taxon>
        <taxon>Flavobacteriia</taxon>
        <taxon>Flavobacteriales</taxon>
        <taxon>Candidatus Merdimorpha</taxon>
    </lineage>
</organism>
<protein>
    <recommendedName>
        <fullName evidence="4">SPOR domain-containing protein</fullName>
    </recommendedName>
</protein>
<reference evidence="2" key="2">
    <citation type="journal article" date="2021" name="PeerJ">
        <title>Extensive microbial diversity within the chicken gut microbiome revealed by metagenomics and culture.</title>
        <authorList>
            <person name="Gilroy R."/>
            <person name="Ravi A."/>
            <person name="Getino M."/>
            <person name="Pursley I."/>
            <person name="Horton D.L."/>
            <person name="Alikhan N.F."/>
            <person name="Baker D."/>
            <person name="Gharbi K."/>
            <person name="Hall N."/>
            <person name="Watson M."/>
            <person name="Adriaenssens E.M."/>
            <person name="Foster-Nyarko E."/>
            <person name="Jarju S."/>
            <person name="Secka A."/>
            <person name="Antonio M."/>
            <person name="Oren A."/>
            <person name="Chaudhuri R.R."/>
            <person name="La Ragione R."/>
            <person name="Hildebrand F."/>
            <person name="Pallen M.J."/>
        </authorList>
    </citation>
    <scope>NUCLEOTIDE SEQUENCE</scope>
    <source>
        <strain evidence="2">1383</strain>
    </source>
</reference>
<accession>A0A9D1H9L7</accession>
<sequence>MATLMALALGAPLQGQTTDKERLKANLERAFAPQPSSEMPEASLRQDSRPDTSGVLYYVQVLASVRPIEGTGDRALRVFPDLKSVKEGRYLKYYTGAGTSDYRQAQEQLRAVQGKGYPQAFLIAFREGVKIPLDEALASQGIKH</sequence>